<proteinExistence type="inferred from homology"/>
<dbReference type="KEGG" id="tpal:117641325"/>
<comment type="similarity">
    <text evidence="1">Belongs to the short-chain dehydrogenases/reductases (SDR) family.</text>
</comment>
<dbReference type="Pfam" id="PF13561">
    <property type="entry name" value="adh_short_C2"/>
    <property type="match status" value="1"/>
</dbReference>
<gene>
    <name evidence="4" type="primary">LOC117641325</name>
</gene>
<dbReference type="PANTHER" id="PTHR24321:SF8">
    <property type="entry name" value="ESTRADIOL 17-BETA-DEHYDROGENASE 8-RELATED"/>
    <property type="match status" value="1"/>
</dbReference>
<evidence type="ECO:0000313" key="4">
    <source>
        <dbReference type="RefSeq" id="XP_034234439.1"/>
    </source>
</evidence>
<dbReference type="SUPFAM" id="SSF51735">
    <property type="entry name" value="NAD(P)-binding Rossmann-fold domains"/>
    <property type="match status" value="1"/>
</dbReference>
<sequence>MADIMTSTGAAVNSRLPHGAGMLQGKVAVVTGAGSGIGRSTCLAMAREGALLALADINEAAVAETLSLLAEADDARRHLTLRLDVTDEAAVEDAVRAVQDFFGRPADVIVNSAGIMGPVTALLDLDVKELRAAYRINVEGTFLVMRSFVRALKEAGRPGAVVNISSVGRLTCFPKRGHYAATKGAVSVLSQTASREWAPLGIRCNSVLPGMVDTPMTQGGAPPGVREQMCKSMTSLGRMAQPEEIAEVVVFLASDRSSYMTGAEVPVSGGIFGAV</sequence>
<dbReference type="InterPro" id="IPR002347">
    <property type="entry name" value="SDR_fam"/>
</dbReference>
<protein>
    <submittedName>
        <fullName evidence="4">Estradiol 17-beta-dehydrogenase 8</fullName>
    </submittedName>
</protein>
<dbReference type="Gene3D" id="3.40.50.720">
    <property type="entry name" value="NAD(P)-binding Rossmann-like Domain"/>
    <property type="match status" value="1"/>
</dbReference>
<dbReference type="PRINTS" id="PR00081">
    <property type="entry name" value="GDHRDH"/>
</dbReference>
<dbReference type="CDD" id="cd05233">
    <property type="entry name" value="SDR_c"/>
    <property type="match status" value="1"/>
</dbReference>
<accession>A0A6P8ZIZ0</accession>
<dbReference type="OrthoDB" id="1888931at2759"/>
<dbReference type="PROSITE" id="PS00061">
    <property type="entry name" value="ADH_SHORT"/>
    <property type="match status" value="1"/>
</dbReference>
<keyword evidence="3" id="KW-1185">Reference proteome</keyword>
<dbReference type="PANTHER" id="PTHR24321">
    <property type="entry name" value="DEHYDROGENASES, SHORT CHAIN"/>
    <property type="match status" value="1"/>
</dbReference>
<organism evidence="4">
    <name type="scientific">Thrips palmi</name>
    <name type="common">Melon thrips</name>
    <dbReference type="NCBI Taxonomy" id="161013"/>
    <lineage>
        <taxon>Eukaryota</taxon>
        <taxon>Metazoa</taxon>
        <taxon>Ecdysozoa</taxon>
        <taxon>Arthropoda</taxon>
        <taxon>Hexapoda</taxon>
        <taxon>Insecta</taxon>
        <taxon>Pterygota</taxon>
        <taxon>Neoptera</taxon>
        <taxon>Paraneoptera</taxon>
        <taxon>Thysanoptera</taxon>
        <taxon>Terebrantia</taxon>
        <taxon>Thripoidea</taxon>
        <taxon>Thripidae</taxon>
        <taxon>Thrips</taxon>
    </lineage>
</organism>
<dbReference type="FunFam" id="3.40.50.720:FF:000084">
    <property type="entry name" value="Short-chain dehydrogenase reductase"/>
    <property type="match status" value="1"/>
</dbReference>
<dbReference type="InterPro" id="IPR020904">
    <property type="entry name" value="Sc_DH/Rdtase_CS"/>
</dbReference>
<dbReference type="AlphaFoldDB" id="A0A6P8ZIZ0"/>
<dbReference type="GO" id="GO:0016491">
    <property type="term" value="F:oxidoreductase activity"/>
    <property type="evidence" value="ECO:0007669"/>
    <property type="project" value="UniProtKB-KW"/>
</dbReference>
<evidence type="ECO:0000256" key="2">
    <source>
        <dbReference type="ARBA" id="ARBA00023002"/>
    </source>
</evidence>
<dbReference type="Proteomes" id="UP000515158">
    <property type="component" value="Unplaced"/>
</dbReference>
<name>A0A6P8ZIZ0_THRPL</name>
<dbReference type="InterPro" id="IPR036291">
    <property type="entry name" value="NAD(P)-bd_dom_sf"/>
</dbReference>
<dbReference type="InParanoid" id="A0A6P8ZIZ0"/>
<dbReference type="FunCoup" id="A0A6P8ZIZ0">
    <property type="interactions" value="632"/>
</dbReference>
<evidence type="ECO:0000256" key="1">
    <source>
        <dbReference type="ARBA" id="ARBA00006484"/>
    </source>
</evidence>
<dbReference type="GeneID" id="117641325"/>
<reference evidence="4" key="1">
    <citation type="submission" date="2025-08" db="UniProtKB">
        <authorList>
            <consortium name="RefSeq"/>
        </authorList>
    </citation>
    <scope>IDENTIFICATION</scope>
    <source>
        <tissue evidence="4">Total insect</tissue>
    </source>
</reference>
<dbReference type="RefSeq" id="XP_034234439.1">
    <property type="nucleotide sequence ID" value="XM_034378548.1"/>
</dbReference>
<evidence type="ECO:0000313" key="3">
    <source>
        <dbReference type="Proteomes" id="UP000515158"/>
    </source>
</evidence>
<dbReference type="PRINTS" id="PR00080">
    <property type="entry name" value="SDRFAMILY"/>
</dbReference>
<keyword evidence="2" id="KW-0560">Oxidoreductase</keyword>